<evidence type="ECO:0000313" key="3">
    <source>
        <dbReference type="Proteomes" id="UP000201838"/>
    </source>
</evidence>
<evidence type="ECO:0000256" key="1">
    <source>
        <dbReference type="SAM" id="Phobius"/>
    </source>
</evidence>
<keyword evidence="1" id="KW-1133">Transmembrane helix</keyword>
<dbReference type="RefSeq" id="WP_093975285.1">
    <property type="nucleotide sequence ID" value="NZ_FXXQ01000012.1"/>
</dbReference>
<accession>A0A238J2X1</accession>
<organism evidence="2 3">
    <name type="scientific">Boseongicola aestuarii</name>
    <dbReference type="NCBI Taxonomy" id="1470561"/>
    <lineage>
        <taxon>Bacteria</taxon>
        <taxon>Pseudomonadati</taxon>
        <taxon>Pseudomonadota</taxon>
        <taxon>Alphaproteobacteria</taxon>
        <taxon>Rhodobacterales</taxon>
        <taxon>Paracoccaceae</taxon>
        <taxon>Boseongicola</taxon>
    </lineage>
</organism>
<keyword evidence="1" id="KW-0812">Transmembrane</keyword>
<keyword evidence="1" id="KW-0472">Membrane</keyword>
<evidence type="ECO:0000313" key="2">
    <source>
        <dbReference type="EMBL" id="SMX25079.1"/>
    </source>
</evidence>
<name>A0A238J2X1_9RHOB</name>
<dbReference type="OrthoDB" id="7829286at2"/>
<dbReference type="AlphaFoldDB" id="A0A238J2X1"/>
<keyword evidence="3" id="KW-1185">Reference proteome</keyword>
<proteinExistence type="predicted"/>
<dbReference type="Proteomes" id="UP000201838">
    <property type="component" value="Unassembled WGS sequence"/>
</dbReference>
<feature type="transmembrane region" description="Helical" evidence="1">
    <location>
        <begin position="118"/>
        <end position="135"/>
    </location>
</feature>
<reference evidence="3" key="1">
    <citation type="submission" date="2017-05" db="EMBL/GenBank/DDBJ databases">
        <authorList>
            <person name="Rodrigo-Torres L."/>
            <person name="Arahal R. D."/>
            <person name="Lucena T."/>
        </authorList>
    </citation>
    <scope>NUCLEOTIDE SEQUENCE [LARGE SCALE GENOMIC DNA]</scope>
    <source>
        <strain evidence="3">CECT 8489</strain>
    </source>
</reference>
<gene>
    <name evidence="2" type="ORF">BOA8489_03213</name>
</gene>
<dbReference type="EMBL" id="FXXQ01000012">
    <property type="protein sequence ID" value="SMX25079.1"/>
    <property type="molecule type" value="Genomic_DNA"/>
</dbReference>
<sequence length="145" mass="16193">MSKVHRIAGLKISRVVQRTPSTDPLQDFWTPKDALPDLEPPEEKLRRNGRQIFSADTITLSHSSSMEDVFDPKRRPENGNATERVTVYVMNLIVMVMALPVGLGLLFFNILFGENLRTTAHVIALTGMAMALATMPGNTDLLRFL</sequence>
<feature type="transmembrane region" description="Helical" evidence="1">
    <location>
        <begin position="85"/>
        <end position="112"/>
    </location>
</feature>
<protein>
    <submittedName>
        <fullName evidence="2">Uncharacterized protein</fullName>
    </submittedName>
</protein>